<evidence type="ECO:0000313" key="3">
    <source>
        <dbReference type="Proteomes" id="UP000815677"/>
    </source>
</evidence>
<feature type="compositionally biased region" description="Acidic residues" evidence="1">
    <location>
        <begin position="55"/>
        <end position="74"/>
    </location>
</feature>
<reference evidence="2" key="1">
    <citation type="submission" date="2014-09" db="EMBL/GenBank/DDBJ databases">
        <title>Genome sequence of the luminous mushroom Mycena chlorophos for searching fungal bioluminescence genes.</title>
        <authorList>
            <person name="Tanaka Y."/>
            <person name="Kasuga D."/>
            <person name="Oba Y."/>
            <person name="Hase S."/>
            <person name="Sato K."/>
            <person name="Oba Y."/>
            <person name="Sakakibara Y."/>
        </authorList>
    </citation>
    <scope>NUCLEOTIDE SEQUENCE</scope>
</reference>
<proteinExistence type="predicted"/>
<name>A0ABQ0KWN8_MYCCL</name>
<evidence type="ECO:0000313" key="2">
    <source>
        <dbReference type="EMBL" id="GAT43364.1"/>
    </source>
</evidence>
<dbReference type="EMBL" id="DF838858">
    <property type="protein sequence ID" value="GAT43364.1"/>
    <property type="molecule type" value="Genomic_DNA"/>
</dbReference>
<keyword evidence="3" id="KW-1185">Reference proteome</keyword>
<feature type="compositionally biased region" description="Acidic residues" evidence="1">
    <location>
        <begin position="222"/>
        <end position="246"/>
    </location>
</feature>
<sequence>MLLGTANFGFNVLKAADIRCMEDADTLSANLLKEVRRMKRRADLIAQGDLPLIDTNDEQIQDGGEEADGEDMFLGDESGTQSGEGRRTMSWIWNETGTTGSEEELLDAFSRTRRWNEELRMLCEEQRRVPVSHKRASDQWVARSKWVRDSNPGPLLPAQAELLDGKVAYAAKQRDLYLTLMRRAEEVRTAPEGKRRRRKPANAAEAAGFDQHPDLPDPVSDSSDDEEDDEHGDGEEPLEEGDAEDI</sequence>
<feature type="region of interest" description="Disordered" evidence="1">
    <location>
        <begin position="55"/>
        <end position="86"/>
    </location>
</feature>
<evidence type="ECO:0000256" key="1">
    <source>
        <dbReference type="SAM" id="MobiDB-lite"/>
    </source>
</evidence>
<accession>A0ABQ0KWN8</accession>
<protein>
    <submittedName>
        <fullName evidence="2">Uncharacterized protein</fullName>
    </submittedName>
</protein>
<organism evidence="2 3">
    <name type="scientific">Mycena chlorophos</name>
    <name type="common">Agaric fungus</name>
    <name type="synonym">Agaricus chlorophos</name>
    <dbReference type="NCBI Taxonomy" id="658473"/>
    <lineage>
        <taxon>Eukaryota</taxon>
        <taxon>Fungi</taxon>
        <taxon>Dikarya</taxon>
        <taxon>Basidiomycota</taxon>
        <taxon>Agaricomycotina</taxon>
        <taxon>Agaricomycetes</taxon>
        <taxon>Agaricomycetidae</taxon>
        <taxon>Agaricales</taxon>
        <taxon>Marasmiineae</taxon>
        <taxon>Mycenaceae</taxon>
        <taxon>Mycena</taxon>
    </lineage>
</organism>
<dbReference type="Proteomes" id="UP000815677">
    <property type="component" value="Unassembled WGS sequence"/>
</dbReference>
<feature type="region of interest" description="Disordered" evidence="1">
    <location>
        <begin position="187"/>
        <end position="246"/>
    </location>
</feature>
<gene>
    <name evidence="2" type="ORF">MCHLO_01047</name>
</gene>